<protein>
    <submittedName>
        <fullName evidence="1">Uncharacterized protein</fullName>
    </submittedName>
</protein>
<sequence>MRVSGCSSVLGLACWNPLTGDQALDTAPLPSHRCVITLTPGVAAVTCQPLSASSAAAQPLLRINTTGPSPWQLEGVVLANHTNADESTVIFDGGTHHLLVENSVISSVPLSSNGNESLVHFKSIPRVTMRNIAIYNITSEEEEYMGAIHASGVSHIAFDNSSCSRVSSAGFGCLWIQLSTPAAGNPANPSIRIRGSVLTGNNVNNSAWEGSALHLGAWLTEAQLVNSTVRRNRAVNGGAFVFSPSFVDKLLFANGTLVSNNDVRDDKGTNFFRTTGAVVKTEFGFNSIVITNSSRIVNNSAFYAGGAFFSGSNIQRIEVSNNSTVANGSALDGGAFYASLDIITLIVSRNSSIIHNNASGRGGAIFTGRELTYMRVTGRSSVSGNYANSSGGAVFVSGDLYQLEVFGNSTFSDNSCNETGGTAWAAAEVAFQLWAEQSVSSFTMAAPSAT</sequence>
<dbReference type="OrthoDB" id="10679010at2759"/>
<keyword evidence="2" id="KW-1185">Reference proteome</keyword>
<proteinExistence type="predicted"/>
<name>A0A835XMQ8_9CHLO</name>
<evidence type="ECO:0000313" key="2">
    <source>
        <dbReference type="Proteomes" id="UP000612055"/>
    </source>
</evidence>
<gene>
    <name evidence="1" type="ORF">HYH03_017323</name>
</gene>
<dbReference type="EMBL" id="JAEHOE010000165">
    <property type="protein sequence ID" value="KAG2483800.1"/>
    <property type="molecule type" value="Genomic_DNA"/>
</dbReference>
<reference evidence="1" key="1">
    <citation type="journal article" date="2020" name="bioRxiv">
        <title>Comparative genomics of Chlamydomonas.</title>
        <authorList>
            <person name="Craig R.J."/>
            <person name="Hasan A.R."/>
            <person name="Ness R.W."/>
            <person name="Keightley P.D."/>
        </authorList>
    </citation>
    <scope>NUCLEOTIDE SEQUENCE</scope>
    <source>
        <strain evidence="1">CCAP 11/70</strain>
    </source>
</reference>
<dbReference type="Proteomes" id="UP000612055">
    <property type="component" value="Unassembled WGS sequence"/>
</dbReference>
<dbReference type="AlphaFoldDB" id="A0A835XMQ8"/>
<dbReference type="SUPFAM" id="SSF51126">
    <property type="entry name" value="Pectin lyase-like"/>
    <property type="match status" value="1"/>
</dbReference>
<dbReference type="InterPro" id="IPR011050">
    <property type="entry name" value="Pectin_lyase_fold/virulence"/>
</dbReference>
<evidence type="ECO:0000313" key="1">
    <source>
        <dbReference type="EMBL" id="KAG2483800.1"/>
    </source>
</evidence>
<accession>A0A835XMQ8</accession>
<organism evidence="1 2">
    <name type="scientific">Edaphochlamys debaryana</name>
    <dbReference type="NCBI Taxonomy" id="47281"/>
    <lineage>
        <taxon>Eukaryota</taxon>
        <taxon>Viridiplantae</taxon>
        <taxon>Chlorophyta</taxon>
        <taxon>core chlorophytes</taxon>
        <taxon>Chlorophyceae</taxon>
        <taxon>CS clade</taxon>
        <taxon>Chlamydomonadales</taxon>
        <taxon>Chlamydomonadales incertae sedis</taxon>
        <taxon>Edaphochlamys</taxon>
    </lineage>
</organism>
<comment type="caution">
    <text evidence="1">The sequence shown here is derived from an EMBL/GenBank/DDBJ whole genome shotgun (WGS) entry which is preliminary data.</text>
</comment>